<evidence type="ECO:0000313" key="1">
    <source>
        <dbReference type="EMBL" id="GJE98627.1"/>
    </source>
</evidence>
<gene>
    <name evidence="1" type="ORF">PsYK624_148610</name>
</gene>
<name>A0A9P3GNB1_9APHY</name>
<dbReference type="AlphaFoldDB" id="A0A9P3GNB1"/>
<dbReference type="PROSITE" id="PS00430">
    <property type="entry name" value="TONB_DEPENDENT_REC_1"/>
    <property type="match status" value="1"/>
</dbReference>
<reference evidence="1 2" key="1">
    <citation type="submission" date="2021-08" db="EMBL/GenBank/DDBJ databases">
        <title>Draft Genome Sequence of Phanerochaete sordida strain YK-624.</title>
        <authorList>
            <person name="Mori T."/>
            <person name="Dohra H."/>
            <person name="Suzuki T."/>
            <person name="Kawagishi H."/>
            <person name="Hirai H."/>
        </authorList>
    </citation>
    <scope>NUCLEOTIDE SEQUENCE [LARGE SCALE GENOMIC DNA]</scope>
    <source>
        <strain evidence="1 2">YK-624</strain>
    </source>
</reference>
<sequence>MGSSLRGDFGETYHLRQTWSFLERSKPPKRHFLSCVGRAVITRYEAILFLEHSLLFSTSLASLASSDARLDTEPLVPPLDDTISVSASPLRLDCVQWRPIPLRIMPSLCILQLSWGAWRHLGRHIFLTVLHSPRIVIASEDVSL</sequence>
<evidence type="ECO:0000313" key="2">
    <source>
        <dbReference type="Proteomes" id="UP000703269"/>
    </source>
</evidence>
<accession>A0A9P3GNB1</accession>
<comment type="caution">
    <text evidence="1">The sequence shown here is derived from an EMBL/GenBank/DDBJ whole genome shotgun (WGS) entry which is preliminary data.</text>
</comment>
<dbReference type="EMBL" id="BPQB01000091">
    <property type="protein sequence ID" value="GJE98627.1"/>
    <property type="molecule type" value="Genomic_DNA"/>
</dbReference>
<dbReference type="Proteomes" id="UP000703269">
    <property type="component" value="Unassembled WGS sequence"/>
</dbReference>
<dbReference type="InterPro" id="IPR010916">
    <property type="entry name" value="TonB_box_CS"/>
</dbReference>
<organism evidence="1 2">
    <name type="scientific">Phanerochaete sordida</name>
    <dbReference type="NCBI Taxonomy" id="48140"/>
    <lineage>
        <taxon>Eukaryota</taxon>
        <taxon>Fungi</taxon>
        <taxon>Dikarya</taxon>
        <taxon>Basidiomycota</taxon>
        <taxon>Agaricomycotina</taxon>
        <taxon>Agaricomycetes</taxon>
        <taxon>Polyporales</taxon>
        <taxon>Phanerochaetaceae</taxon>
        <taxon>Phanerochaete</taxon>
    </lineage>
</organism>
<proteinExistence type="predicted"/>
<keyword evidence="2" id="KW-1185">Reference proteome</keyword>
<protein>
    <submittedName>
        <fullName evidence="1">Uncharacterized protein</fullName>
    </submittedName>
</protein>